<dbReference type="Pfam" id="PF03120">
    <property type="entry name" value="OB_DNA_ligase"/>
    <property type="match status" value="1"/>
</dbReference>
<feature type="domain" description="NAD-dependent DNA ligase N-terminal" evidence="9">
    <location>
        <begin position="34"/>
        <end position="432"/>
    </location>
</feature>
<dbReference type="Proteomes" id="UP000192536">
    <property type="component" value="Unassembled WGS sequence"/>
</dbReference>
<comment type="similarity">
    <text evidence="7">Belongs to the NAD-dependent DNA ligase family. LigB subfamily.</text>
</comment>
<comment type="catalytic activity">
    <reaction evidence="6 7">
        <text>NAD(+) + (deoxyribonucleotide)n-3'-hydroxyl + 5'-phospho-(deoxyribonucleotide)m = (deoxyribonucleotide)n+m + AMP + beta-nicotinamide D-nucleotide.</text>
        <dbReference type="EC" id="6.5.1.2"/>
    </reaction>
</comment>
<dbReference type="InterPro" id="IPR013839">
    <property type="entry name" value="DNAligase_adenylation"/>
</dbReference>
<protein>
    <recommendedName>
        <fullName evidence="7">DNA ligase B</fullName>
        <ecNumber evidence="7">6.5.1.2</ecNumber>
    </recommendedName>
    <alternativeName>
        <fullName evidence="7">Polydeoxyribonucleotide synthase [NAD(+)] B</fullName>
    </alternativeName>
</protein>
<dbReference type="GO" id="GO:0003911">
    <property type="term" value="F:DNA ligase (NAD+) activity"/>
    <property type="evidence" value="ECO:0007669"/>
    <property type="project" value="UniProtKB-UniRule"/>
</dbReference>
<dbReference type="GO" id="GO:0006260">
    <property type="term" value="P:DNA replication"/>
    <property type="evidence" value="ECO:0007669"/>
    <property type="project" value="UniProtKB-KW"/>
</dbReference>
<organism evidence="10 11">
    <name type="scientific">Rouxiella badensis</name>
    <dbReference type="NCBI Taxonomy" id="1646377"/>
    <lineage>
        <taxon>Bacteria</taxon>
        <taxon>Pseudomonadati</taxon>
        <taxon>Pseudomonadota</taxon>
        <taxon>Gammaproteobacteria</taxon>
        <taxon>Enterobacterales</taxon>
        <taxon>Yersiniaceae</taxon>
        <taxon>Rouxiella</taxon>
    </lineage>
</organism>
<dbReference type="InterPro" id="IPR004150">
    <property type="entry name" value="NAD_DNA_ligase_OB"/>
</dbReference>
<evidence type="ECO:0000256" key="7">
    <source>
        <dbReference type="HAMAP-Rule" id="MF_01587"/>
    </source>
</evidence>
<dbReference type="PANTHER" id="PTHR47810:SF1">
    <property type="entry name" value="DNA LIGASE B"/>
    <property type="match status" value="1"/>
</dbReference>
<dbReference type="SMART" id="SM00532">
    <property type="entry name" value="LIGANc"/>
    <property type="match status" value="1"/>
</dbReference>
<keyword evidence="2 7" id="KW-0235">DNA replication</keyword>
<keyword evidence="1 7" id="KW-0436">Ligase</keyword>
<dbReference type="SUPFAM" id="SSF56091">
    <property type="entry name" value="DNA ligase/mRNA capping enzyme, catalytic domain"/>
    <property type="match status" value="1"/>
</dbReference>
<keyword evidence="11" id="KW-1185">Reference proteome</keyword>
<name>A0A1X0WAC4_9GAMM</name>
<keyword evidence="5 7" id="KW-0234">DNA repair</keyword>
<dbReference type="InterPro" id="IPR001679">
    <property type="entry name" value="DNA_ligase"/>
</dbReference>
<feature type="signal peptide" evidence="8">
    <location>
        <begin position="1"/>
        <end position="21"/>
    </location>
</feature>
<evidence type="ECO:0000256" key="6">
    <source>
        <dbReference type="ARBA" id="ARBA00034005"/>
    </source>
</evidence>
<evidence type="ECO:0000256" key="1">
    <source>
        <dbReference type="ARBA" id="ARBA00022598"/>
    </source>
</evidence>
<evidence type="ECO:0000313" key="10">
    <source>
        <dbReference type="EMBL" id="ORJ23730.1"/>
    </source>
</evidence>
<dbReference type="InterPro" id="IPR012340">
    <property type="entry name" value="NA-bd_OB-fold"/>
</dbReference>
<evidence type="ECO:0000313" key="11">
    <source>
        <dbReference type="Proteomes" id="UP000192536"/>
    </source>
</evidence>
<dbReference type="InterPro" id="IPR050326">
    <property type="entry name" value="NAD_dep_DNA_ligaseB"/>
</dbReference>
<keyword evidence="3 7" id="KW-0227">DNA damage</keyword>
<dbReference type="SUPFAM" id="SSF47781">
    <property type="entry name" value="RuvA domain 2-like"/>
    <property type="match status" value="1"/>
</dbReference>
<dbReference type="InterPro" id="IPR020923">
    <property type="entry name" value="DNA_ligase_B"/>
</dbReference>
<dbReference type="PANTHER" id="PTHR47810">
    <property type="entry name" value="DNA LIGASE"/>
    <property type="match status" value="1"/>
</dbReference>
<dbReference type="Gene3D" id="3.30.470.30">
    <property type="entry name" value="DNA ligase/mRNA capping enzyme"/>
    <property type="match status" value="1"/>
</dbReference>
<evidence type="ECO:0000256" key="5">
    <source>
        <dbReference type="ARBA" id="ARBA00023204"/>
    </source>
</evidence>
<comment type="function">
    <text evidence="7">Catalyzes the formation of phosphodiester linkages between 5'-phosphoryl and 3'-hydroxyl groups in double-stranded DNA using NAD as a coenzyme and as the energy source for the reaction.</text>
</comment>
<dbReference type="HAMAP" id="MF_01587">
    <property type="entry name" value="DNA_ligase_B"/>
    <property type="match status" value="1"/>
</dbReference>
<dbReference type="EMBL" id="MRWE01000044">
    <property type="protein sequence ID" value="ORJ23730.1"/>
    <property type="molecule type" value="Genomic_DNA"/>
</dbReference>
<dbReference type="EC" id="6.5.1.2" evidence="7"/>
<dbReference type="Gene3D" id="2.40.50.140">
    <property type="entry name" value="Nucleic acid-binding proteins"/>
    <property type="match status" value="1"/>
</dbReference>
<dbReference type="Pfam" id="PF14520">
    <property type="entry name" value="HHH_5"/>
    <property type="match status" value="1"/>
</dbReference>
<dbReference type="STRING" id="1646377.BS640_19950"/>
<dbReference type="RefSeq" id="WP_084913213.1">
    <property type="nucleotide sequence ID" value="NZ_MRWE01000044.1"/>
</dbReference>
<dbReference type="SUPFAM" id="SSF50249">
    <property type="entry name" value="Nucleic acid-binding proteins"/>
    <property type="match status" value="1"/>
</dbReference>
<feature type="chain" id="PRO_5010888862" description="DNA ligase B" evidence="8">
    <location>
        <begin position="22"/>
        <end position="581"/>
    </location>
</feature>
<dbReference type="PIRSF" id="PIRSF001604">
    <property type="entry name" value="LigA"/>
    <property type="match status" value="1"/>
</dbReference>
<accession>A0A1X0WAC4</accession>
<dbReference type="GO" id="GO:0006281">
    <property type="term" value="P:DNA repair"/>
    <property type="evidence" value="ECO:0007669"/>
    <property type="project" value="UniProtKB-KW"/>
</dbReference>
<sequence length="581" mass="65790">MRLFWFIALIFCSFIAATAAATSTPICPPWSQGRLENEIARLSSRLESWDVEYHQQGKSSIDDGIYDNLRDKQRFWLTCADKPVTEPVLRSGKGALNHPVAHTGLRKLATRADVARWMKDKKSLWVQPKIDGVAVTLIYKAGQLAAMLSRGDGQSGQNWTEKALNIRAIPQQIGNKSDVVVLQGELFLMMNDHQQNKQGGLNARAKVAGAMMRRTTPAILQQIGIFIWEWPDGPVVMATRLEQLKQMGFPLTADFTQPVTTVSQVSQWRDDWYQHPLPFVTDGVVVREASEPEGRYWRNRPANWAVAWKYPAIRKLTDVIGIEYSVGRSGKRAVVLQLQPVTIDDKQVSRVSLGSPQRLKEWDIVIGDRVAVSLAGRGIPRLDEVVWRVVMREQTRESDEGEIFDSFTCFQPTGRCREQFLSRLVWLSGPQGLGIKGLGRETWRKLLDAQQIPTLISGLFLGEKELKALPGIGEKRAQKLYAQIQLSRQKSFRQWITALGFPTAGLGMTEKRSWRQLREMTLEQWQAGQGIGPKGAAQIQRFLQHPKVVEIIERLQHERLPAFYQADSDDRYSVNDPNQDS</sequence>
<dbReference type="NCBIfam" id="NF005987">
    <property type="entry name" value="PRK08097.1"/>
    <property type="match status" value="1"/>
</dbReference>
<feature type="active site" description="N6-AMP-lysine intermediate" evidence="7">
    <location>
        <position position="129"/>
    </location>
</feature>
<dbReference type="AlphaFoldDB" id="A0A1X0WAC4"/>
<gene>
    <name evidence="7" type="primary">ligB</name>
    <name evidence="10" type="ORF">BS640_19950</name>
</gene>
<dbReference type="Pfam" id="PF01653">
    <property type="entry name" value="DNA_ligase_aden"/>
    <property type="match status" value="1"/>
</dbReference>
<evidence type="ECO:0000256" key="3">
    <source>
        <dbReference type="ARBA" id="ARBA00022763"/>
    </source>
</evidence>
<evidence type="ECO:0000256" key="8">
    <source>
        <dbReference type="SAM" id="SignalP"/>
    </source>
</evidence>
<keyword evidence="4 7" id="KW-0520">NAD</keyword>
<evidence type="ECO:0000256" key="2">
    <source>
        <dbReference type="ARBA" id="ARBA00022705"/>
    </source>
</evidence>
<keyword evidence="8" id="KW-0732">Signal</keyword>
<evidence type="ECO:0000259" key="9">
    <source>
        <dbReference type="SMART" id="SM00532"/>
    </source>
</evidence>
<dbReference type="Gene3D" id="1.10.150.20">
    <property type="entry name" value="5' to 3' exonuclease, C-terminal subdomain"/>
    <property type="match status" value="2"/>
</dbReference>
<dbReference type="InterPro" id="IPR010994">
    <property type="entry name" value="RuvA_2-like"/>
</dbReference>
<proteinExistence type="inferred from homology"/>
<reference evidence="10 11" key="1">
    <citation type="journal article" date="2017" name="Int. J. Syst. Evol. Microbiol.">
        <title>Rouxiella badensis sp. nov. and Rouxiella silvae sp. nov. isolated from peat bog soil in Germany and emendation of the genus description.</title>
        <authorList>
            <person name="Le Fleche-Mateos A."/>
            <person name="Kugler J.H."/>
            <person name="Hansen S.H."/>
            <person name="Syldatk C."/>
            <person name="Hausmann R."/>
            <person name="Lomprez F."/>
            <person name="Vandenbogaert M."/>
            <person name="Manuguerra J.C."/>
            <person name="Grimont P.A."/>
        </authorList>
    </citation>
    <scope>NUCLEOTIDE SEQUENCE [LARGE SCALE GENOMIC DNA]</scope>
    <source>
        <strain evidence="10 11">DSM 100043</strain>
    </source>
</reference>
<dbReference type="InterPro" id="IPR013840">
    <property type="entry name" value="DNAligase_N"/>
</dbReference>
<evidence type="ECO:0000256" key="4">
    <source>
        <dbReference type="ARBA" id="ARBA00023027"/>
    </source>
</evidence>
<comment type="caution">
    <text evidence="10">The sequence shown here is derived from an EMBL/GenBank/DDBJ whole genome shotgun (WGS) entry which is preliminary data.</text>
</comment>